<gene>
    <name evidence="5" type="ORF">EMQ25_04690</name>
</gene>
<dbReference type="InterPro" id="IPR007419">
    <property type="entry name" value="BFD-like_2Fe2S-bd_dom"/>
</dbReference>
<protein>
    <submittedName>
        <fullName evidence="5">FAD-dependent oxidoreductase</fullName>
    </submittedName>
</protein>
<dbReference type="InterPro" id="IPR051691">
    <property type="entry name" value="Metab_Enz_Cyan_OpOx_G3PDH"/>
</dbReference>
<dbReference type="EMBL" id="RZNJ01000002">
    <property type="protein sequence ID" value="RUT32458.1"/>
    <property type="molecule type" value="Genomic_DNA"/>
</dbReference>
<dbReference type="Pfam" id="PF07992">
    <property type="entry name" value="Pyr_redox_2"/>
    <property type="match status" value="1"/>
</dbReference>
<dbReference type="Pfam" id="PF01266">
    <property type="entry name" value="DAO"/>
    <property type="match status" value="1"/>
</dbReference>
<sequence>MTSIGGLRLVSPGIATAAETIGFTFEGDDLTGLEGETIGAALAASGVLDLRQAGVGDRRGLFCGMGACQDCLVEIDGKGGQRACMTKLAPGMQIKRHDPDRNALAALASRPEAEAPLEERDVAIVGAGPAALAAAEILARGGARVVLLDERDAPGGQYFKPLAPSHTFADQPTDKQFADGLQRREAALAAGAEIRTGAMVWQAAIGSAGHPELAVLSNGTAGRIAAKAVLIATGAYEAPHHVPGWTLPGVMTAGAAQTLARAYRVSPGHRVLVAGNGPLNWQVALELARGGATVVAVLESARPSRLGTLPHLLGMARAAPALAFEGVRMRAELMRHGVPIHEGMIVTALLGEGRVQTVEARGANGRVRRFEADAVSLGYGFLPSLEVLRMLGGAVEVDPATGSARPRRDEKGRTTRSGVWVAGDGAGIAGSQAALAAGEIAARDILTALRRDGGDDAPARARRSQALDFQRHLWTLFEPAVKAPEPKPDTVICRCENVTAYQIAAMRDEGVEDLGSLKRRTRLGMGRCQGRYCAGRALKMLRGDLSGASEADLFAPQAPARPVPVAALAVEKGEWGGHREVPTDRIPRGAHRSDALPARADLVVIGGGVTGAATALYAARAGMDVVVVDRSAPNSQASGGNAGSLHVQLLSWDFGSKAMAGGSPAQKTLSLQRDSVALWKALEVELSSDFEIVTTGGLMVAEDEAQAVFLRQKAAAERAVGIDTQVIGREELAALAPAISQRMVVAAYCAAEGKINPLKGTPAIVAAAKAAGARFIAGHQITRIEASGADYAISSAAGGEITATRVVLAAGGWTRHLGQMLGTNLPISGAPLQMLVTEPTRPILKQLVAHADRHLTMKQASNGNLIIGGAWTAGIHEETGYSRVLRESIEGNLWVAERTVPAMAGLHLLRSWAAMNINIDGAPLLGALPGHPNVLVAATANGYTLGPMMGQITAALAAGQDPGRAIEYFTLSRFG</sequence>
<dbReference type="Gene3D" id="1.10.10.1100">
    <property type="entry name" value="BFD-like [2Fe-2S]-binding domain"/>
    <property type="match status" value="1"/>
</dbReference>
<dbReference type="PRINTS" id="PR00469">
    <property type="entry name" value="PNDRDTASEII"/>
</dbReference>
<dbReference type="PANTHER" id="PTHR42949:SF3">
    <property type="entry name" value="ANAEROBIC GLYCEROL-3-PHOSPHATE DEHYDROGENASE SUBUNIT B"/>
    <property type="match status" value="1"/>
</dbReference>
<dbReference type="Gene3D" id="3.50.50.60">
    <property type="entry name" value="FAD/NAD(P)-binding domain"/>
    <property type="match status" value="3"/>
</dbReference>
<keyword evidence="1" id="KW-0560">Oxidoreductase</keyword>
<dbReference type="GO" id="GO:0051536">
    <property type="term" value="F:iron-sulfur cluster binding"/>
    <property type="evidence" value="ECO:0007669"/>
    <property type="project" value="InterPro"/>
</dbReference>
<accession>A0A433XET5</accession>
<feature type="domain" description="BFD-like [2Fe-2S]-binding" evidence="3">
    <location>
        <begin position="491"/>
        <end position="541"/>
    </location>
</feature>
<proteinExistence type="predicted"/>
<dbReference type="Pfam" id="PF13510">
    <property type="entry name" value="Fer2_4"/>
    <property type="match status" value="1"/>
</dbReference>
<name>A0A433XET5_9HYPH</name>
<dbReference type="Proteomes" id="UP000281547">
    <property type="component" value="Unassembled WGS sequence"/>
</dbReference>
<reference evidence="5 6" key="1">
    <citation type="journal article" date="2016" name="Int. J. Syst. Evol. Microbiol.">
        <title>Arsenicitalea aurantiaca gen. nov., sp. nov., a new member of the family Hyphomicrobiaceae, isolated from high-arsenic sediment.</title>
        <authorList>
            <person name="Mu Y."/>
            <person name="Zhou L."/>
            <person name="Zeng X.C."/>
            <person name="Liu L."/>
            <person name="Pan Y."/>
            <person name="Chen X."/>
            <person name="Wang J."/>
            <person name="Li S."/>
            <person name="Li W.J."/>
            <person name="Wang Y."/>
        </authorList>
    </citation>
    <scope>NUCLEOTIDE SEQUENCE [LARGE SCALE GENOMIC DNA]</scope>
    <source>
        <strain evidence="5 6">42-50</strain>
    </source>
</reference>
<keyword evidence="6" id="KW-1185">Reference proteome</keyword>
<dbReference type="SUPFAM" id="SSF54292">
    <property type="entry name" value="2Fe-2S ferredoxin-like"/>
    <property type="match status" value="1"/>
</dbReference>
<dbReference type="SUPFAM" id="SSF51905">
    <property type="entry name" value="FAD/NAD(P)-binding domain"/>
    <property type="match status" value="2"/>
</dbReference>
<dbReference type="Pfam" id="PF04324">
    <property type="entry name" value="Fer2_BFD"/>
    <property type="match status" value="1"/>
</dbReference>
<dbReference type="Gene3D" id="3.30.9.10">
    <property type="entry name" value="D-Amino Acid Oxidase, subunit A, domain 2"/>
    <property type="match status" value="1"/>
</dbReference>
<organism evidence="5 6">
    <name type="scientific">Arsenicitalea aurantiaca</name>
    <dbReference type="NCBI Taxonomy" id="1783274"/>
    <lineage>
        <taxon>Bacteria</taxon>
        <taxon>Pseudomonadati</taxon>
        <taxon>Pseudomonadota</taxon>
        <taxon>Alphaproteobacteria</taxon>
        <taxon>Hyphomicrobiales</taxon>
        <taxon>Devosiaceae</taxon>
        <taxon>Arsenicitalea</taxon>
    </lineage>
</organism>
<dbReference type="RefSeq" id="WP_127187415.1">
    <property type="nucleotide sequence ID" value="NZ_RZNJ01000002.1"/>
</dbReference>
<feature type="domain" description="FAD dependent oxidoreductase" evidence="2">
    <location>
        <begin position="601"/>
        <end position="956"/>
    </location>
</feature>
<evidence type="ECO:0000256" key="1">
    <source>
        <dbReference type="ARBA" id="ARBA00023002"/>
    </source>
</evidence>
<evidence type="ECO:0000313" key="5">
    <source>
        <dbReference type="EMBL" id="RUT32458.1"/>
    </source>
</evidence>
<dbReference type="InterPro" id="IPR041854">
    <property type="entry name" value="BFD-like_2Fe2S-bd_dom_sf"/>
</dbReference>
<dbReference type="CDD" id="cd19946">
    <property type="entry name" value="GlpA-like_Fer2_BFD-like"/>
    <property type="match status" value="1"/>
</dbReference>
<dbReference type="OrthoDB" id="9801699at2"/>
<dbReference type="Gene3D" id="3.10.20.440">
    <property type="entry name" value="2Fe-2S iron-sulphur cluster binding domain, sarcosine oxidase, alpha subunit, N-terminal domain"/>
    <property type="match status" value="1"/>
</dbReference>
<dbReference type="GO" id="GO:0016491">
    <property type="term" value="F:oxidoreductase activity"/>
    <property type="evidence" value="ECO:0007669"/>
    <property type="project" value="UniProtKB-KW"/>
</dbReference>
<dbReference type="AlphaFoldDB" id="A0A433XET5"/>
<dbReference type="InterPro" id="IPR006076">
    <property type="entry name" value="FAD-dep_OxRdtase"/>
</dbReference>
<dbReference type="InterPro" id="IPR036188">
    <property type="entry name" value="FAD/NAD-bd_sf"/>
</dbReference>
<evidence type="ECO:0000259" key="2">
    <source>
        <dbReference type="Pfam" id="PF01266"/>
    </source>
</evidence>
<dbReference type="InterPro" id="IPR036010">
    <property type="entry name" value="2Fe-2S_ferredoxin-like_sf"/>
</dbReference>
<dbReference type="InterPro" id="IPR023753">
    <property type="entry name" value="FAD/NAD-binding_dom"/>
</dbReference>
<dbReference type="InterPro" id="IPR042204">
    <property type="entry name" value="2Fe-2S-bd_N"/>
</dbReference>
<comment type="caution">
    <text evidence="5">The sequence shown here is derived from an EMBL/GenBank/DDBJ whole genome shotgun (WGS) entry which is preliminary data.</text>
</comment>
<feature type="domain" description="FAD/NAD(P)-binding" evidence="4">
    <location>
        <begin position="121"/>
        <end position="436"/>
    </location>
</feature>
<evidence type="ECO:0000259" key="3">
    <source>
        <dbReference type="Pfam" id="PF04324"/>
    </source>
</evidence>
<evidence type="ECO:0000313" key="6">
    <source>
        <dbReference type="Proteomes" id="UP000281547"/>
    </source>
</evidence>
<dbReference type="PRINTS" id="PR00368">
    <property type="entry name" value="FADPNR"/>
</dbReference>
<evidence type="ECO:0000259" key="4">
    <source>
        <dbReference type="Pfam" id="PF07992"/>
    </source>
</evidence>
<dbReference type="PANTHER" id="PTHR42949">
    <property type="entry name" value="ANAEROBIC GLYCEROL-3-PHOSPHATE DEHYDROGENASE SUBUNIT B"/>
    <property type="match status" value="1"/>
</dbReference>